<evidence type="ECO:0000313" key="3">
    <source>
        <dbReference type="EMBL" id="GAA4196864.1"/>
    </source>
</evidence>
<gene>
    <name evidence="3" type="ORF">GCM10022252_44860</name>
</gene>
<keyword evidence="4" id="KW-1185">Reference proteome</keyword>
<sequence length="135" mass="14226">MSPSTTTVDDAAVREVPQRVISAWADNDPDAFAAVFAADATMVLSGGVFAAGRDQIRAFMASAFEGPYRGTRVTGQPISARFVTPDTAVLVTKGGVLVPGETEVAPERAIRATWVLAKQDGEWLLTAYQNTPIGA</sequence>
<name>A0ABP8B2Z7_9ACTN</name>
<dbReference type="Gene3D" id="3.10.450.50">
    <property type="match status" value="1"/>
</dbReference>
<evidence type="ECO:0000313" key="4">
    <source>
        <dbReference type="Proteomes" id="UP001501251"/>
    </source>
</evidence>
<protein>
    <submittedName>
        <fullName evidence="3">SgcJ/EcaC family oxidoreductase</fullName>
    </submittedName>
</protein>
<evidence type="ECO:0000259" key="2">
    <source>
        <dbReference type="Pfam" id="PF14534"/>
    </source>
</evidence>
<dbReference type="InterPro" id="IPR027843">
    <property type="entry name" value="DUF4440"/>
</dbReference>
<dbReference type="InterPro" id="IPR011944">
    <property type="entry name" value="Steroid_delta5-4_isomerase"/>
</dbReference>
<organism evidence="3 4">
    <name type="scientific">Streptosporangium oxazolinicum</name>
    <dbReference type="NCBI Taxonomy" id="909287"/>
    <lineage>
        <taxon>Bacteria</taxon>
        <taxon>Bacillati</taxon>
        <taxon>Actinomycetota</taxon>
        <taxon>Actinomycetes</taxon>
        <taxon>Streptosporangiales</taxon>
        <taxon>Streptosporangiaceae</taxon>
        <taxon>Streptosporangium</taxon>
    </lineage>
</organism>
<evidence type="ECO:0000256" key="1">
    <source>
        <dbReference type="SAM" id="Phobius"/>
    </source>
</evidence>
<reference evidence="4" key="1">
    <citation type="journal article" date="2019" name="Int. J. Syst. Evol. Microbiol.">
        <title>The Global Catalogue of Microorganisms (GCM) 10K type strain sequencing project: providing services to taxonomists for standard genome sequencing and annotation.</title>
        <authorList>
            <consortium name="The Broad Institute Genomics Platform"/>
            <consortium name="The Broad Institute Genome Sequencing Center for Infectious Disease"/>
            <person name="Wu L."/>
            <person name="Ma J."/>
        </authorList>
    </citation>
    <scope>NUCLEOTIDE SEQUENCE [LARGE SCALE GENOMIC DNA]</scope>
    <source>
        <strain evidence="4">JCM 17388</strain>
    </source>
</reference>
<accession>A0ABP8B2Z7</accession>
<dbReference type="RefSeq" id="WP_344919966.1">
    <property type="nucleotide sequence ID" value="NZ_BAABAQ010000008.1"/>
</dbReference>
<keyword evidence="1" id="KW-0812">Transmembrane</keyword>
<proteinExistence type="predicted"/>
<dbReference type="InterPro" id="IPR032710">
    <property type="entry name" value="NTF2-like_dom_sf"/>
</dbReference>
<dbReference type="Pfam" id="PF14534">
    <property type="entry name" value="DUF4440"/>
    <property type="match status" value="1"/>
</dbReference>
<feature type="domain" description="DUF4440" evidence="2">
    <location>
        <begin position="14"/>
        <end position="125"/>
    </location>
</feature>
<keyword evidence="1" id="KW-1133">Transmembrane helix</keyword>
<dbReference type="EMBL" id="BAABAQ010000008">
    <property type="protein sequence ID" value="GAA4196864.1"/>
    <property type="molecule type" value="Genomic_DNA"/>
</dbReference>
<comment type="caution">
    <text evidence="3">The sequence shown here is derived from an EMBL/GenBank/DDBJ whole genome shotgun (WGS) entry which is preliminary data.</text>
</comment>
<keyword evidence="1" id="KW-0472">Membrane</keyword>
<dbReference type="NCBIfam" id="TIGR02246">
    <property type="entry name" value="SgcJ/EcaC family oxidoreductase"/>
    <property type="match status" value="1"/>
</dbReference>
<dbReference type="SUPFAM" id="SSF54427">
    <property type="entry name" value="NTF2-like"/>
    <property type="match status" value="1"/>
</dbReference>
<dbReference type="Proteomes" id="UP001501251">
    <property type="component" value="Unassembled WGS sequence"/>
</dbReference>
<feature type="transmembrane region" description="Helical" evidence="1">
    <location>
        <begin position="31"/>
        <end position="52"/>
    </location>
</feature>